<name>A0A238BK95_9BILA</name>
<sequence>MVFYSAHIKDPLHPRAKDNVRLYEDLLENDGVLRIDMRRDIPPINNKREENEFSDEGIMLIYEALCRQEVPVVSASLHMFNLFM</sequence>
<proteinExistence type="predicted"/>
<dbReference type="Proteomes" id="UP000242913">
    <property type="component" value="Unassembled WGS sequence"/>
</dbReference>
<dbReference type="AlphaFoldDB" id="A0A238BK95"/>
<gene>
    <name evidence="1" type="ORF">X798_07403</name>
</gene>
<reference evidence="1 2" key="1">
    <citation type="submission" date="2015-12" db="EMBL/GenBank/DDBJ databases">
        <title>Draft genome of the nematode, Onchocerca flexuosa.</title>
        <authorList>
            <person name="Mitreva M."/>
        </authorList>
    </citation>
    <scope>NUCLEOTIDE SEQUENCE [LARGE SCALE GENOMIC DNA]</scope>
    <source>
        <strain evidence="1">Red Deer</strain>
    </source>
</reference>
<accession>A0A238BK95</accession>
<keyword evidence="2" id="KW-1185">Reference proteome</keyword>
<dbReference type="EMBL" id="KZ270630">
    <property type="protein sequence ID" value="OZC05623.1"/>
    <property type="molecule type" value="Genomic_DNA"/>
</dbReference>
<evidence type="ECO:0000313" key="2">
    <source>
        <dbReference type="Proteomes" id="UP000242913"/>
    </source>
</evidence>
<dbReference type="OrthoDB" id="10381489at2759"/>
<evidence type="ECO:0000313" key="1">
    <source>
        <dbReference type="EMBL" id="OZC05623.1"/>
    </source>
</evidence>
<protein>
    <submittedName>
        <fullName evidence="1">Uncharacterized protein</fullName>
    </submittedName>
</protein>
<organism evidence="1 2">
    <name type="scientific">Onchocerca flexuosa</name>
    <dbReference type="NCBI Taxonomy" id="387005"/>
    <lineage>
        <taxon>Eukaryota</taxon>
        <taxon>Metazoa</taxon>
        <taxon>Ecdysozoa</taxon>
        <taxon>Nematoda</taxon>
        <taxon>Chromadorea</taxon>
        <taxon>Rhabditida</taxon>
        <taxon>Spirurina</taxon>
        <taxon>Spiruromorpha</taxon>
        <taxon>Filarioidea</taxon>
        <taxon>Onchocercidae</taxon>
        <taxon>Onchocerca</taxon>
    </lineage>
</organism>